<dbReference type="WBParaSite" id="Hba_01818">
    <property type="protein sequence ID" value="Hba_01818"/>
    <property type="gene ID" value="Hba_01818"/>
</dbReference>
<dbReference type="Proteomes" id="UP000095283">
    <property type="component" value="Unplaced"/>
</dbReference>
<accession>A0A1I7WAU1</accession>
<sequence>MLVMYLFKTKNNTTRALCTDSVAYAFLSSLRTPEKTVDIQHSEAEREQFLQKFSKPSVQQLNTVYHFYLYSFIFYKG</sequence>
<dbReference type="AlphaFoldDB" id="A0A1I7WAU1"/>
<name>A0A1I7WAU1_HETBA</name>
<evidence type="ECO:0000313" key="2">
    <source>
        <dbReference type="WBParaSite" id="Hba_01818"/>
    </source>
</evidence>
<keyword evidence="1" id="KW-1185">Reference proteome</keyword>
<proteinExistence type="predicted"/>
<protein>
    <submittedName>
        <fullName evidence="2">Secreted protein</fullName>
    </submittedName>
</protein>
<organism evidence="1 2">
    <name type="scientific">Heterorhabditis bacteriophora</name>
    <name type="common">Entomopathogenic nematode worm</name>
    <dbReference type="NCBI Taxonomy" id="37862"/>
    <lineage>
        <taxon>Eukaryota</taxon>
        <taxon>Metazoa</taxon>
        <taxon>Ecdysozoa</taxon>
        <taxon>Nematoda</taxon>
        <taxon>Chromadorea</taxon>
        <taxon>Rhabditida</taxon>
        <taxon>Rhabditina</taxon>
        <taxon>Rhabditomorpha</taxon>
        <taxon>Strongyloidea</taxon>
        <taxon>Heterorhabditidae</taxon>
        <taxon>Heterorhabditis</taxon>
    </lineage>
</organism>
<evidence type="ECO:0000313" key="1">
    <source>
        <dbReference type="Proteomes" id="UP000095283"/>
    </source>
</evidence>
<reference evidence="2" key="1">
    <citation type="submission" date="2016-11" db="UniProtKB">
        <authorList>
            <consortium name="WormBaseParasite"/>
        </authorList>
    </citation>
    <scope>IDENTIFICATION</scope>
</reference>